<proteinExistence type="predicted"/>
<protein>
    <submittedName>
        <fullName evidence="2">Uncharacterized protein</fullName>
    </submittedName>
</protein>
<accession>A0A7C8I7Z9</accession>
<sequence length="113" mass="12630">MLLHQLISLLLILVTAPFVMSAPLNSDVGAEGLSKRDSCGLLTFENNIGQPLSTGKCVKMNMNSMPKKYSIMARCRCTFYTQDNCEKSATGWQGPVKGDFVNRDRNSYTCRHY</sequence>
<comment type="caution">
    <text evidence="2">The sequence shown here is derived from an EMBL/GenBank/DDBJ whole genome shotgun (WGS) entry which is preliminary data.</text>
</comment>
<dbReference type="AlphaFoldDB" id="A0A7C8I7Z9"/>
<feature type="signal peptide" evidence="1">
    <location>
        <begin position="1"/>
        <end position="21"/>
    </location>
</feature>
<evidence type="ECO:0000313" key="3">
    <source>
        <dbReference type="Proteomes" id="UP000481861"/>
    </source>
</evidence>
<keyword evidence="3" id="KW-1185">Reference proteome</keyword>
<evidence type="ECO:0000313" key="2">
    <source>
        <dbReference type="EMBL" id="KAF2869613.1"/>
    </source>
</evidence>
<dbReference type="Proteomes" id="UP000481861">
    <property type="component" value="Unassembled WGS sequence"/>
</dbReference>
<gene>
    <name evidence="2" type="ORF">BDV95DRAFT_608455</name>
</gene>
<organism evidence="2 3">
    <name type="scientific">Massariosphaeria phaeospora</name>
    <dbReference type="NCBI Taxonomy" id="100035"/>
    <lineage>
        <taxon>Eukaryota</taxon>
        <taxon>Fungi</taxon>
        <taxon>Dikarya</taxon>
        <taxon>Ascomycota</taxon>
        <taxon>Pezizomycotina</taxon>
        <taxon>Dothideomycetes</taxon>
        <taxon>Pleosporomycetidae</taxon>
        <taxon>Pleosporales</taxon>
        <taxon>Pleosporales incertae sedis</taxon>
        <taxon>Massariosphaeria</taxon>
    </lineage>
</organism>
<name>A0A7C8I7Z9_9PLEO</name>
<dbReference type="EMBL" id="JAADJZ010000015">
    <property type="protein sequence ID" value="KAF2869613.1"/>
    <property type="molecule type" value="Genomic_DNA"/>
</dbReference>
<reference evidence="2 3" key="1">
    <citation type="submission" date="2020-01" db="EMBL/GenBank/DDBJ databases">
        <authorList>
            <consortium name="DOE Joint Genome Institute"/>
            <person name="Haridas S."/>
            <person name="Albert R."/>
            <person name="Binder M."/>
            <person name="Bloem J."/>
            <person name="Labutti K."/>
            <person name="Salamov A."/>
            <person name="Andreopoulos B."/>
            <person name="Baker S.E."/>
            <person name="Barry K."/>
            <person name="Bills G."/>
            <person name="Bluhm B.H."/>
            <person name="Cannon C."/>
            <person name="Castanera R."/>
            <person name="Culley D.E."/>
            <person name="Daum C."/>
            <person name="Ezra D."/>
            <person name="Gonzalez J.B."/>
            <person name="Henrissat B."/>
            <person name="Kuo A."/>
            <person name="Liang C."/>
            <person name="Lipzen A."/>
            <person name="Lutzoni F."/>
            <person name="Magnuson J."/>
            <person name="Mondo S."/>
            <person name="Nolan M."/>
            <person name="Ohm R."/>
            <person name="Pangilinan J."/>
            <person name="Park H.-J.H."/>
            <person name="Ramirez L."/>
            <person name="Alfaro M."/>
            <person name="Sun H."/>
            <person name="Tritt A."/>
            <person name="Yoshinaga Y."/>
            <person name="Zwiers L.-H.L."/>
            <person name="Turgeon B.G."/>
            <person name="Goodwin S.B."/>
            <person name="Spatafora J.W."/>
            <person name="Crous P.W."/>
            <person name="Grigoriev I.V."/>
        </authorList>
    </citation>
    <scope>NUCLEOTIDE SEQUENCE [LARGE SCALE GENOMIC DNA]</scope>
    <source>
        <strain evidence="2 3">CBS 611.86</strain>
    </source>
</reference>
<evidence type="ECO:0000256" key="1">
    <source>
        <dbReference type="SAM" id="SignalP"/>
    </source>
</evidence>
<feature type="chain" id="PRO_5028942788" evidence="1">
    <location>
        <begin position="22"/>
        <end position="113"/>
    </location>
</feature>
<keyword evidence="1" id="KW-0732">Signal</keyword>